<accession>A0A329LRB3</accession>
<dbReference type="EMBL" id="QMFB01000043">
    <property type="protein sequence ID" value="RAV10485.1"/>
    <property type="molecule type" value="Genomic_DNA"/>
</dbReference>
<evidence type="ECO:0000313" key="3">
    <source>
        <dbReference type="Proteomes" id="UP000250369"/>
    </source>
</evidence>
<sequence>MESARFIVPSTSASVLTDEEPPDASFPVPVPVVPFPVPPVPVPVPPVPVPPVPDWEDPFPPVPLAFLISSSVSGSFDVPSPSGSCSTSMLR</sequence>
<dbReference type="AlphaFoldDB" id="A0A329LRB3"/>
<protein>
    <submittedName>
        <fullName evidence="2">Uncharacterized protein</fullName>
    </submittedName>
</protein>
<organism evidence="2 3">
    <name type="scientific">Paenibacillus contaminans</name>
    <dbReference type="NCBI Taxonomy" id="450362"/>
    <lineage>
        <taxon>Bacteria</taxon>
        <taxon>Bacillati</taxon>
        <taxon>Bacillota</taxon>
        <taxon>Bacilli</taxon>
        <taxon>Bacillales</taxon>
        <taxon>Paenibacillaceae</taxon>
        <taxon>Paenibacillus</taxon>
    </lineage>
</organism>
<proteinExistence type="predicted"/>
<name>A0A329LRB3_9BACL</name>
<reference evidence="2 3" key="1">
    <citation type="journal article" date="2009" name="Int. J. Syst. Evol. Microbiol.">
        <title>Paenibacillus contaminans sp. nov., isolated from a contaminated laboratory plate.</title>
        <authorList>
            <person name="Chou J.H."/>
            <person name="Lee J.H."/>
            <person name="Lin M.C."/>
            <person name="Chang P.S."/>
            <person name="Arun A.B."/>
            <person name="Young C.C."/>
            <person name="Chen W.M."/>
        </authorList>
    </citation>
    <scope>NUCLEOTIDE SEQUENCE [LARGE SCALE GENOMIC DNA]</scope>
    <source>
        <strain evidence="2 3">CKOBP-6</strain>
    </source>
</reference>
<comment type="caution">
    <text evidence="2">The sequence shown here is derived from an EMBL/GenBank/DDBJ whole genome shotgun (WGS) entry which is preliminary data.</text>
</comment>
<evidence type="ECO:0000256" key="1">
    <source>
        <dbReference type="SAM" id="MobiDB-lite"/>
    </source>
</evidence>
<dbReference type="Proteomes" id="UP000250369">
    <property type="component" value="Unassembled WGS sequence"/>
</dbReference>
<gene>
    <name evidence="2" type="ORF">DQG23_37840</name>
</gene>
<evidence type="ECO:0000313" key="2">
    <source>
        <dbReference type="EMBL" id="RAV10485.1"/>
    </source>
</evidence>
<keyword evidence="3" id="KW-1185">Reference proteome</keyword>
<feature type="region of interest" description="Disordered" evidence="1">
    <location>
        <begin position="1"/>
        <end position="23"/>
    </location>
</feature>